<evidence type="ECO:0000256" key="1">
    <source>
        <dbReference type="SAM" id="SignalP"/>
    </source>
</evidence>
<protein>
    <submittedName>
        <fullName evidence="2">Uncharacterized protein</fullName>
    </submittedName>
</protein>
<proteinExistence type="predicted"/>
<dbReference type="EMBL" id="JACAGK010000013">
    <property type="protein sequence ID" value="MDM1047860.1"/>
    <property type="molecule type" value="Genomic_DNA"/>
</dbReference>
<dbReference type="Gene3D" id="2.60.40.1190">
    <property type="match status" value="1"/>
</dbReference>
<keyword evidence="3" id="KW-1185">Reference proteome</keyword>
<gene>
    <name evidence="2" type="ORF">HX018_06375</name>
</gene>
<reference evidence="2" key="1">
    <citation type="submission" date="2020-06" db="EMBL/GenBank/DDBJ databases">
        <authorList>
            <person name="Dong N."/>
        </authorList>
    </citation>
    <scope>NUCLEOTIDE SEQUENCE</scope>
    <source>
        <strain evidence="2">R1692</strain>
    </source>
</reference>
<evidence type="ECO:0000313" key="3">
    <source>
        <dbReference type="Proteomes" id="UP001170954"/>
    </source>
</evidence>
<sequence length="248" mass="28088">MKRTIICTLLVFVCAIVFAQKKQKKDEYRLVPTFPVTIDADLAEWRDKLTPMDQDSSWSFAISNDADFIYAAIKVKNEMLQYEAVRNGFIININKDGKKKDGAALTFPIPDSESRRAMRQDDNFGNMNVREELIKRSRGYGVKGFQRIVDGLLSFQNTYGVQAIAKLTAENELIYEAKIPIDAIGLKDPKQTVAIQVQLNNQYAILQKALRNRPQQNRGIYGAPSAPTVRIPYSVKTEVWIVGPLNEI</sequence>
<feature type="chain" id="PRO_5046627144" evidence="1">
    <location>
        <begin position="20"/>
        <end position="248"/>
    </location>
</feature>
<accession>A0ABT7NKT1</accession>
<name>A0ABT7NKT1_9SPHI</name>
<reference evidence="2" key="2">
    <citation type="journal article" date="2022" name="Sci. Total Environ.">
        <title>Prevalence, transmission, and molecular epidemiology of tet(X)-positive bacteria among humans, animals, and environmental niches in China: An epidemiological, and genomic-based study.</title>
        <authorList>
            <person name="Dong N."/>
            <person name="Zeng Y."/>
            <person name="Cai C."/>
            <person name="Sun C."/>
            <person name="Lu J."/>
            <person name="Liu C."/>
            <person name="Zhou H."/>
            <person name="Sun Q."/>
            <person name="Shu L."/>
            <person name="Wang H."/>
            <person name="Wang Y."/>
            <person name="Wang S."/>
            <person name="Wu C."/>
            <person name="Chan E.W."/>
            <person name="Chen G."/>
            <person name="Shen Z."/>
            <person name="Chen S."/>
            <person name="Zhang R."/>
        </authorList>
    </citation>
    <scope>NUCLEOTIDE SEQUENCE</scope>
    <source>
        <strain evidence="2">R1692</strain>
    </source>
</reference>
<dbReference type="Proteomes" id="UP001170954">
    <property type="component" value="Unassembled WGS sequence"/>
</dbReference>
<feature type="signal peptide" evidence="1">
    <location>
        <begin position="1"/>
        <end position="19"/>
    </location>
</feature>
<dbReference type="RefSeq" id="WP_286650848.1">
    <property type="nucleotide sequence ID" value="NZ_JACAGK010000013.1"/>
</dbReference>
<organism evidence="2 3">
    <name type="scientific">Sphingobacterium hotanense</name>
    <dbReference type="NCBI Taxonomy" id="649196"/>
    <lineage>
        <taxon>Bacteria</taxon>
        <taxon>Pseudomonadati</taxon>
        <taxon>Bacteroidota</taxon>
        <taxon>Sphingobacteriia</taxon>
        <taxon>Sphingobacteriales</taxon>
        <taxon>Sphingobacteriaceae</taxon>
        <taxon>Sphingobacterium</taxon>
    </lineage>
</organism>
<evidence type="ECO:0000313" key="2">
    <source>
        <dbReference type="EMBL" id="MDM1047860.1"/>
    </source>
</evidence>
<comment type="caution">
    <text evidence="2">The sequence shown here is derived from an EMBL/GenBank/DDBJ whole genome shotgun (WGS) entry which is preliminary data.</text>
</comment>
<keyword evidence="1" id="KW-0732">Signal</keyword>